<keyword evidence="2" id="KW-1185">Reference proteome</keyword>
<evidence type="ECO:0000313" key="1">
    <source>
        <dbReference type="EMBL" id="GAA3930830.1"/>
    </source>
</evidence>
<proteinExistence type="predicted"/>
<evidence type="ECO:0008006" key="3">
    <source>
        <dbReference type="Google" id="ProtNLM"/>
    </source>
</evidence>
<comment type="caution">
    <text evidence="1">The sequence shown here is derived from an EMBL/GenBank/DDBJ whole genome shotgun (WGS) entry which is preliminary data.</text>
</comment>
<sequence>MVKSFATGQIPDRLIYKGDTLSIFANPLEQLYNNDSLRPKFFGDNEGCMSTACWRGYEAEWIIINDQLYLTGIFSCCFYEDSVKADLNKLFGNKFINGKVKADWFSANIIAPKGRQLYYVHMGYGSLYEKELELQFKNGQLIGTKTYDNSKSRQSVYSQDVEKLREFIYSNINWTNLPKLDDKVIKVYVQFSASENGVVDSAKVMRGYDTIFDQEATRVVKAIPEWDVFYRHEKLERRSWILPIIFSNDNRKKYKK</sequence>
<protein>
    <recommendedName>
        <fullName evidence="3">TonB C-terminal domain-containing protein</fullName>
    </recommendedName>
</protein>
<accession>A0ABP7MVA6</accession>
<organism evidence="1 2">
    <name type="scientific">Hymenobacter algoricola</name>
    <dbReference type="NCBI Taxonomy" id="486267"/>
    <lineage>
        <taxon>Bacteria</taxon>
        <taxon>Pseudomonadati</taxon>
        <taxon>Bacteroidota</taxon>
        <taxon>Cytophagia</taxon>
        <taxon>Cytophagales</taxon>
        <taxon>Hymenobacteraceae</taxon>
        <taxon>Hymenobacter</taxon>
    </lineage>
</organism>
<name>A0ABP7MVA6_9BACT</name>
<dbReference type="SUPFAM" id="SSF74653">
    <property type="entry name" value="TolA/TonB C-terminal domain"/>
    <property type="match status" value="1"/>
</dbReference>
<dbReference type="Proteomes" id="UP001499909">
    <property type="component" value="Unassembled WGS sequence"/>
</dbReference>
<reference evidence="2" key="1">
    <citation type="journal article" date="2019" name="Int. J. Syst. Evol. Microbiol.">
        <title>The Global Catalogue of Microorganisms (GCM) 10K type strain sequencing project: providing services to taxonomists for standard genome sequencing and annotation.</title>
        <authorList>
            <consortium name="The Broad Institute Genomics Platform"/>
            <consortium name="The Broad Institute Genome Sequencing Center for Infectious Disease"/>
            <person name="Wu L."/>
            <person name="Ma J."/>
        </authorList>
    </citation>
    <scope>NUCLEOTIDE SEQUENCE [LARGE SCALE GENOMIC DNA]</scope>
    <source>
        <strain evidence="2">JCM 17214</strain>
    </source>
</reference>
<gene>
    <name evidence="1" type="ORF">GCM10022406_15180</name>
</gene>
<dbReference type="Gene3D" id="3.30.1150.10">
    <property type="match status" value="1"/>
</dbReference>
<dbReference type="EMBL" id="BAABDH010000022">
    <property type="protein sequence ID" value="GAA3930830.1"/>
    <property type="molecule type" value="Genomic_DNA"/>
</dbReference>
<evidence type="ECO:0000313" key="2">
    <source>
        <dbReference type="Proteomes" id="UP001499909"/>
    </source>
</evidence>